<dbReference type="PROSITE" id="PS00351">
    <property type="entry name" value="TFIID"/>
    <property type="match status" value="1"/>
</dbReference>
<reference evidence="6" key="2">
    <citation type="submission" date="2020-05" db="UniProtKB">
        <authorList>
            <consortium name="Ensembl"/>
        </authorList>
    </citation>
    <scope>IDENTIFICATION</scope>
</reference>
<comment type="subcellular location">
    <subcellularLocation>
        <location evidence="1">Nucleus</location>
    </subcellularLocation>
</comment>
<evidence type="ECO:0000256" key="5">
    <source>
        <dbReference type="ARBA" id="ARBA00023242"/>
    </source>
</evidence>
<evidence type="ECO:0000256" key="3">
    <source>
        <dbReference type="ARBA" id="ARBA00023125"/>
    </source>
</evidence>
<dbReference type="Ensembl" id="ENSXETT00000087396">
    <property type="protein sequence ID" value="ENSXETP00000069171"/>
    <property type="gene ID" value="ENSXETG00000015710"/>
</dbReference>
<dbReference type="CDD" id="cd04516">
    <property type="entry name" value="TBP_eukaryotes"/>
    <property type="match status" value="1"/>
</dbReference>
<evidence type="ECO:0000256" key="2">
    <source>
        <dbReference type="ARBA" id="ARBA00005560"/>
    </source>
</evidence>
<dbReference type="Bgee" id="ENSXETG00000015710">
    <property type="expression patterns" value="Expressed in ovary and 6 other cell types or tissues"/>
</dbReference>
<accession>A0A6I8QKT5</accession>
<proteinExistence type="inferred from homology"/>
<organism evidence="6">
    <name type="scientific">Xenopus tropicalis</name>
    <name type="common">Western clawed frog</name>
    <name type="synonym">Silurana tropicalis</name>
    <dbReference type="NCBI Taxonomy" id="8364"/>
    <lineage>
        <taxon>Eukaryota</taxon>
        <taxon>Metazoa</taxon>
        <taxon>Chordata</taxon>
        <taxon>Craniata</taxon>
        <taxon>Vertebrata</taxon>
        <taxon>Euteleostomi</taxon>
        <taxon>Amphibia</taxon>
        <taxon>Batrachia</taxon>
        <taxon>Anura</taxon>
        <taxon>Pipoidea</taxon>
        <taxon>Pipidae</taxon>
        <taxon>Xenopodinae</taxon>
        <taxon>Xenopus</taxon>
        <taxon>Silurana</taxon>
    </lineage>
</organism>
<dbReference type="InterPro" id="IPR012295">
    <property type="entry name" value="TBP_dom_sf"/>
</dbReference>
<name>A0A6I8QKT5_XENTR</name>
<dbReference type="Xenbase" id="XB-GENE-876138">
    <property type="gene designation" value="tbpl2"/>
</dbReference>
<evidence type="ECO:0000313" key="6">
    <source>
        <dbReference type="Ensembl" id="ENSXETP00000069171"/>
    </source>
</evidence>
<dbReference type="GO" id="GO:0003677">
    <property type="term" value="F:DNA binding"/>
    <property type="evidence" value="ECO:0007669"/>
    <property type="project" value="UniProtKB-KW"/>
</dbReference>
<keyword evidence="4" id="KW-0804">Transcription</keyword>
<dbReference type="GeneTree" id="ENSGT00940000159561"/>
<dbReference type="GO" id="GO:0005634">
    <property type="term" value="C:nucleus"/>
    <property type="evidence" value="ECO:0007669"/>
    <property type="project" value="UniProtKB-SubCell"/>
</dbReference>
<sequence>VINEQNMCRYLILTKLHESILTDVLASSAHMYTPMTPYDDLAIQPLPGTSYSSALEQSKELSTDFSSVDLSFLPDDLNQENEDQQEQQTSSQSLEQDSGICLDASNLSQPFTPSECRDASQDSTNLCPMPITPMTPMTPMTPVAESSGIVPQLQNIVSTVNLACKLDLKKIALHARNAEYNPKRFAAVIMRIREPRTTALIFSSGKMVCTGAKSEEQSRLAARKYARVVQKLGFPAKFLDFKIQNMVGSCDVRFPIRLEGLVLTHQQFSRYVSEIFWPGKKLRAHVGQATVCVYKILEGMCVTSRIIYTTN</sequence>
<dbReference type="GO" id="GO:0006352">
    <property type="term" value="P:DNA-templated transcription initiation"/>
    <property type="evidence" value="ECO:0007669"/>
    <property type="project" value="InterPro"/>
</dbReference>
<dbReference type="InterPro" id="IPR000814">
    <property type="entry name" value="TBP"/>
</dbReference>
<reference evidence="6" key="1">
    <citation type="journal article" date="2010" name="Science">
        <title>The genome of the Western clawed frog Xenopus tropicalis.</title>
        <authorList>
            <person name="Hellsten U."/>
            <person name="Harland R.M."/>
            <person name="Gilchrist M.J."/>
            <person name="Hendrix D."/>
            <person name="Jurka J."/>
            <person name="Kapitonov V."/>
            <person name="Ovcharenko I."/>
            <person name="Putnam N.H."/>
            <person name="Shu S."/>
            <person name="Taher L."/>
            <person name="Blitz I.L."/>
            <person name="Blumberg B."/>
            <person name="Dichmann D.S."/>
            <person name="Dubchak I."/>
            <person name="Amaya E."/>
            <person name="Detter J.C."/>
            <person name="Fletcher R."/>
            <person name="Gerhard D.S."/>
            <person name="Goodstein D."/>
            <person name="Graves T."/>
            <person name="Grigoriev I.V."/>
            <person name="Grimwood J."/>
            <person name="Kawashima T."/>
            <person name="Lindquist E."/>
            <person name="Lucas S.M."/>
            <person name="Mead P.E."/>
            <person name="Mitros T."/>
            <person name="Ogino H."/>
            <person name="Ohta Y."/>
            <person name="Poliakov A.V."/>
            <person name="Pollet N."/>
            <person name="Robert J."/>
            <person name="Salamov A."/>
            <person name="Sater A.K."/>
            <person name="Schmutz J."/>
            <person name="Terry A."/>
            <person name="Vize P.D."/>
            <person name="Warren W.C."/>
            <person name="Wells D."/>
            <person name="Wills A."/>
            <person name="Wilson R.K."/>
            <person name="Zimmerman L.B."/>
            <person name="Zorn A.M."/>
            <person name="Grainger R."/>
            <person name="Grammer T."/>
            <person name="Khokha M.K."/>
            <person name="Richardson P.M."/>
            <person name="Rokhsar D.S."/>
        </authorList>
    </citation>
    <scope>NUCLEOTIDE SEQUENCE [LARGE SCALE GENOMIC DNA]</scope>
    <source>
        <strain evidence="6">Nigerian</strain>
    </source>
</reference>
<dbReference type="SUPFAM" id="SSF55945">
    <property type="entry name" value="TATA-box binding protein-like"/>
    <property type="match status" value="2"/>
</dbReference>
<evidence type="ECO:0000256" key="4">
    <source>
        <dbReference type="ARBA" id="ARBA00023163"/>
    </source>
</evidence>
<dbReference type="PANTHER" id="PTHR10126">
    <property type="entry name" value="TATA-BOX BINDING PROTEIN"/>
    <property type="match status" value="1"/>
</dbReference>
<gene>
    <name evidence="6" type="primary">tbpl2</name>
</gene>
<dbReference type="Pfam" id="PF00352">
    <property type="entry name" value="TBP"/>
    <property type="match status" value="2"/>
</dbReference>
<dbReference type="AlphaFoldDB" id="A0A6I8QKT5"/>
<dbReference type="FunFam" id="3.30.310.10:FF:000001">
    <property type="entry name" value="TATA-box-binding protein 2"/>
    <property type="match status" value="1"/>
</dbReference>
<dbReference type="PRINTS" id="PR00686">
    <property type="entry name" value="TIFACTORIID"/>
</dbReference>
<evidence type="ECO:0000256" key="1">
    <source>
        <dbReference type="ARBA" id="ARBA00004123"/>
    </source>
</evidence>
<dbReference type="InterPro" id="IPR033710">
    <property type="entry name" value="TBP_eukaryotic"/>
</dbReference>
<keyword evidence="5" id="KW-0539">Nucleus</keyword>
<dbReference type="InterPro" id="IPR030491">
    <property type="entry name" value="TBP_CS"/>
</dbReference>
<dbReference type="Gene3D" id="3.30.310.10">
    <property type="entry name" value="TATA-Binding Protein"/>
    <property type="match status" value="2"/>
</dbReference>
<keyword evidence="3" id="KW-0238">DNA-binding</keyword>
<comment type="similarity">
    <text evidence="2">Belongs to the TBP family.</text>
</comment>
<protein>
    <submittedName>
        <fullName evidence="6">TATA box-binding protein-like 2</fullName>
    </submittedName>
</protein>